<accession>A0ABW2PZS0</accession>
<dbReference type="InterPro" id="IPR038764">
    <property type="entry name" value="GNAT_N_AcTrfase_prd"/>
</dbReference>
<dbReference type="RefSeq" id="WP_380968615.1">
    <property type="nucleotide sequence ID" value="NZ_JBHTCO010000039.1"/>
</dbReference>
<evidence type="ECO:0000313" key="3">
    <source>
        <dbReference type="Proteomes" id="UP001596505"/>
    </source>
</evidence>
<dbReference type="PROSITE" id="PS51186">
    <property type="entry name" value="GNAT"/>
    <property type="match status" value="1"/>
</dbReference>
<evidence type="ECO:0000259" key="1">
    <source>
        <dbReference type="PROSITE" id="PS51186"/>
    </source>
</evidence>
<dbReference type="Gene3D" id="3.40.630.30">
    <property type="match status" value="1"/>
</dbReference>
<dbReference type="InterPro" id="IPR016181">
    <property type="entry name" value="Acyl_CoA_acyltransferase"/>
</dbReference>
<dbReference type="Proteomes" id="UP001596505">
    <property type="component" value="Unassembled WGS sequence"/>
</dbReference>
<feature type="domain" description="N-acetyltransferase" evidence="1">
    <location>
        <begin position="5"/>
        <end position="151"/>
    </location>
</feature>
<dbReference type="SUPFAM" id="SSF55729">
    <property type="entry name" value="Acyl-CoA N-acyltransferases (Nat)"/>
    <property type="match status" value="1"/>
</dbReference>
<reference evidence="3" key="1">
    <citation type="journal article" date="2019" name="Int. J. Syst. Evol. Microbiol.">
        <title>The Global Catalogue of Microorganisms (GCM) 10K type strain sequencing project: providing services to taxonomists for standard genome sequencing and annotation.</title>
        <authorList>
            <consortium name="The Broad Institute Genomics Platform"/>
            <consortium name="The Broad Institute Genome Sequencing Center for Infectious Disease"/>
            <person name="Wu L."/>
            <person name="Ma J."/>
        </authorList>
    </citation>
    <scope>NUCLEOTIDE SEQUENCE [LARGE SCALE GENOMIC DNA]</scope>
    <source>
        <strain evidence="3">CGMCC 1.16305</strain>
    </source>
</reference>
<proteinExistence type="predicted"/>
<dbReference type="PANTHER" id="PTHR41700">
    <property type="entry name" value="GCN5-RELATED N-ACETYLTRANSFERASE"/>
    <property type="match status" value="1"/>
</dbReference>
<comment type="caution">
    <text evidence="2">The sequence shown here is derived from an EMBL/GenBank/DDBJ whole genome shotgun (WGS) entry which is preliminary data.</text>
</comment>
<gene>
    <name evidence="2" type="ORF">ACFQRG_17815</name>
</gene>
<evidence type="ECO:0000313" key="2">
    <source>
        <dbReference type="EMBL" id="MFC7394783.1"/>
    </source>
</evidence>
<dbReference type="InterPro" id="IPR000182">
    <property type="entry name" value="GNAT_dom"/>
</dbReference>
<organism evidence="2 3">
    <name type="scientific">Scopulibacillus cellulosilyticus</name>
    <dbReference type="NCBI Taxonomy" id="2665665"/>
    <lineage>
        <taxon>Bacteria</taxon>
        <taxon>Bacillati</taxon>
        <taxon>Bacillota</taxon>
        <taxon>Bacilli</taxon>
        <taxon>Bacillales</taxon>
        <taxon>Sporolactobacillaceae</taxon>
        <taxon>Scopulibacillus</taxon>
    </lineage>
</organism>
<dbReference type="PANTHER" id="PTHR41700:SF1">
    <property type="entry name" value="N-ACETYLTRANSFERASE DOMAIN-CONTAINING PROTEIN"/>
    <property type="match status" value="1"/>
</dbReference>
<protein>
    <submittedName>
        <fullName evidence="2">GNAT family N-acetyltransferase</fullName>
    </submittedName>
</protein>
<keyword evidence="3" id="KW-1185">Reference proteome</keyword>
<sequence>MSENLIIRSIESVQELEEVRQLESLIWSELESYPVSQTITAVKNGGMVIGAFLENQLIGFQYSFAGFDGHKPYLCSQTLGIHPDFRKMGIGEKLKCKQREEAIKKGYDLITWTYDPMETVNGHLNLHKLGAECSTYIENCYGDMPDALNIGMPSDRFVVEWRIKDRQERNQNYHQSVNLLNNESHLLIKTGKNSDGFLVPEEIDLSKDQDEESLFVPVSSDFQSIKQYNLDLALSWRMKTRQVFTHYFKHGWSAVDLVRNESDPDICFYVLKQINS</sequence>
<dbReference type="EMBL" id="JBHTCO010000039">
    <property type="protein sequence ID" value="MFC7394783.1"/>
    <property type="molecule type" value="Genomic_DNA"/>
</dbReference>
<dbReference type="CDD" id="cd04301">
    <property type="entry name" value="NAT_SF"/>
    <property type="match status" value="1"/>
</dbReference>
<name>A0ABW2PZS0_9BACL</name>